<gene>
    <name evidence="2" type="ORF">LCER1_G001781</name>
</gene>
<feature type="compositionally biased region" description="Basic and acidic residues" evidence="1">
    <location>
        <begin position="293"/>
        <end position="311"/>
    </location>
</feature>
<evidence type="ECO:0000313" key="2">
    <source>
        <dbReference type="EMBL" id="TVY57331.1"/>
    </source>
</evidence>
<name>A0A7D8Z3A2_9HELO</name>
<evidence type="ECO:0000256" key="1">
    <source>
        <dbReference type="SAM" id="MobiDB-lite"/>
    </source>
</evidence>
<reference evidence="2 3" key="1">
    <citation type="submission" date="2018-05" db="EMBL/GenBank/DDBJ databases">
        <title>Whole genome sequencing for identification of molecular markers to develop diagnostic detection tools for the regulated plant pathogen Lachnellula willkommii.</title>
        <authorList>
            <person name="Giroux E."/>
            <person name="Bilodeau G."/>
        </authorList>
    </citation>
    <scope>NUCLEOTIDE SEQUENCE [LARGE SCALE GENOMIC DNA]</scope>
    <source>
        <strain evidence="2 3">CBS 625.97</strain>
    </source>
</reference>
<feature type="compositionally biased region" description="Basic and acidic residues" evidence="1">
    <location>
        <begin position="423"/>
        <end position="433"/>
    </location>
</feature>
<dbReference type="EMBL" id="QGMG01000099">
    <property type="protein sequence ID" value="TVY57331.1"/>
    <property type="molecule type" value="Genomic_DNA"/>
</dbReference>
<feature type="region of interest" description="Disordered" evidence="1">
    <location>
        <begin position="132"/>
        <end position="172"/>
    </location>
</feature>
<evidence type="ECO:0000313" key="3">
    <source>
        <dbReference type="Proteomes" id="UP000481288"/>
    </source>
</evidence>
<feature type="region of interest" description="Disordered" evidence="1">
    <location>
        <begin position="265"/>
        <end position="313"/>
    </location>
</feature>
<feature type="region of interest" description="Disordered" evidence="1">
    <location>
        <begin position="423"/>
        <end position="466"/>
    </location>
</feature>
<feature type="compositionally biased region" description="Basic and acidic residues" evidence="1">
    <location>
        <begin position="440"/>
        <end position="459"/>
    </location>
</feature>
<dbReference type="Proteomes" id="UP000481288">
    <property type="component" value="Unassembled WGS sequence"/>
</dbReference>
<feature type="compositionally biased region" description="Basic and acidic residues" evidence="1">
    <location>
        <begin position="132"/>
        <end position="167"/>
    </location>
</feature>
<dbReference type="AlphaFoldDB" id="A0A7D8Z3A2"/>
<accession>A0A7D8Z3A2</accession>
<sequence length="466" mass="51566">MSVPWSVEYNKTKFCFVLEKKANVVLVLSQLDDRYFAGLAGQYEFELSFRVHRAGEGDYIVRSHGGYSMRRSVTAELELEAGEYHVLVKIEATRNTDASPVEDVVRNNVKERRDKLLRIGLAYDLAHAKGEIKETEEEKKGRKRAEAVKKAKEKKTTREKLEKEKRKSTQGNRPGSDIFLALEISFMCKNLTAWERNNGFLGDLNFDMCYTRVWGGRSSKDTILTLLCDRTHNENKEKRKQRAAAVKRKEKAKAKAEKLAAERELVAKSNEPANEQAFGKSDTADATSVTGEATEKSEKEPSSTESTKKPVDINAAASKTLEIPILGARVSVAPSLPALDSDDESDIVSVISDISSGVVEDAIAEAKLVAEAAIPAPPPPNSDDEDEFEKDPWNAIAVVGLRVYSKDSGVSVKVIRPRDWEHVEGKGEAKLDVDDSAADATKDLELESEKQESKKERSSEGSGVMV</sequence>
<protein>
    <submittedName>
        <fullName evidence="2">Uncharacterized protein</fullName>
    </submittedName>
</protein>
<proteinExistence type="predicted"/>
<comment type="caution">
    <text evidence="2">The sequence shown here is derived from an EMBL/GenBank/DDBJ whole genome shotgun (WGS) entry which is preliminary data.</text>
</comment>
<organism evidence="2 3">
    <name type="scientific">Lachnellula cervina</name>
    <dbReference type="NCBI Taxonomy" id="1316786"/>
    <lineage>
        <taxon>Eukaryota</taxon>
        <taxon>Fungi</taxon>
        <taxon>Dikarya</taxon>
        <taxon>Ascomycota</taxon>
        <taxon>Pezizomycotina</taxon>
        <taxon>Leotiomycetes</taxon>
        <taxon>Helotiales</taxon>
        <taxon>Lachnaceae</taxon>
        <taxon>Lachnellula</taxon>
    </lineage>
</organism>
<keyword evidence="3" id="KW-1185">Reference proteome</keyword>
<dbReference type="OrthoDB" id="3555749at2759"/>